<evidence type="ECO:0000313" key="1">
    <source>
        <dbReference type="EMBL" id="GIL47470.1"/>
    </source>
</evidence>
<reference evidence="1" key="1">
    <citation type="journal article" date="2021" name="Proc. Natl. Acad. Sci. U.S.A.">
        <title>Three genomes in the algal genus Volvox reveal the fate of a haploid sex-determining region after a transition to homothallism.</title>
        <authorList>
            <person name="Yamamoto K."/>
            <person name="Hamaji T."/>
            <person name="Kawai-Toyooka H."/>
            <person name="Matsuzaki R."/>
            <person name="Takahashi F."/>
            <person name="Nishimura Y."/>
            <person name="Kawachi M."/>
            <person name="Noguchi H."/>
            <person name="Minakuchi Y."/>
            <person name="Umen J.G."/>
            <person name="Toyoda A."/>
            <person name="Nozaki H."/>
        </authorList>
    </citation>
    <scope>NUCLEOTIDE SEQUENCE</scope>
    <source>
        <strain evidence="1">NIES-3780</strain>
    </source>
</reference>
<evidence type="ECO:0000313" key="2">
    <source>
        <dbReference type="Proteomes" id="UP000747399"/>
    </source>
</evidence>
<comment type="caution">
    <text evidence="1">The sequence shown here is derived from an EMBL/GenBank/DDBJ whole genome shotgun (WGS) entry which is preliminary data.</text>
</comment>
<sequence length="152" mass="15916">MPFLQAAAFMGNSNQGIGTGGVALGLQGVGGPSAAKSPWLVGVAGVPGQQLLRRVRARQDWDRDPLRVALHRAKPRVQASDEQLQGVTRQSRLCFAFVAAGFDPNSCPRMAKGMTCAFRHAAQEGSGDLASLYEDALTAVVKPPTVGGSETV</sequence>
<protein>
    <submittedName>
        <fullName evidence="1">Uncharacterized protein</fullName>
    </submittedName>
</protein>
<accession>A0A8J4AXD1</accession>
<proteinExistence type="predicted"/>
<organism evidence="1 2">
    <name type="scientific">Volvox africanus</name>
    <dbReference type="NCBI Taxonomy" id="51714"/>
    <lineage>
        <taxon>Eukaryota</taxon>
        <taxon>Viridiplantae</taxon>
        <taxon>Chlorophyta</taxon>
        <taxon>core chlorophytes</taxon>
        <taxon>Chlorophyceae</taxon>
        <taxon>CS clade</taxon>
        <taxon>Chlamydomonadales</taxon>
        <taxon>Volvocaceae</taxon>
        <taxon>Volvox</taxon>
    </lineage>
</organism>
<dbReference type="Proteomes" id="UP000747399">
    <property type="component" value="Unassembled WGS sequence"/>
</dbReference>
<dbReference type="AlphaFoldDB" id="A0A8J4AXD1"/>
<keyword evidence="2" id="KW-1185">Reference proteome</keyword>
<gene>
    <name evidence="1" type="ORF">Vafri_4292</name>
</gene>
<name>A0A8J4AXD1_9CHLO</name>
<dbReference type="EMBL" id="BNCO01000004">
    <property type="protein sequence ID" value="GIL47470.1"/>
    <property type="molecule type" value="Genomic_DNA"/>
</dbReference>